<dbReference type="GO" id="GO:0005506">
    <property type="term" value="F:iron ion binding"/>
    <property type="evidence" value="ECO:0007669"/>
    <property type="project" value="InterPro"/>
</dbReference>
<keyword evidence="10" id="KW-0472">Membrane</keyword>
<dbReference type="PROSITE" id="PS00086">
    <property type="entry name" value="CYTOCHROME_P450"/>
    <property type="match status" value="1"/>
</dbReference>
<keyword evidence="4 8" id="KW-0479">Metal-binding</keyword>
<dbReference type="InterPro" id="IPR002401">
    <property type="entry name" value="Cyt_P450_E_grp-I"/>
</dbReference>
<comment type="similarity">
    <text evidence="2 9">Belongs to the cytochrome P450 family.</text>
</comment>
<keyword evidence="5 9" id="KW-0560">Oxidoreductase</keyword>
<proteinExistence type="inferred from homology"/>
<keyword evidence="10" id="KW-1133">Transmembrane helix</keyword>
<evidence type="ECO:0000256" key="5">
    <source>
        <dbReference type="ARBA" id="ARBA00023002"/>
    </source>
</evidence>
<protein>
    <submittedName>
        <fullName evidence="11">Cytochrome P450 E-class group I</fullName>
    </submittedName>
</protein>
<evidence type="ECO:0000256" key="2">
    <source>
        <dbReference type="ARBA" id="ARBA00010617"/>
    </source>
</evidence>
<sequence length="510" mass="57634">MEFPNLMLYAAYIILAAIFLRLVANRCKRGLENIPGPTIAKYSSLWKLYNVWKGNHHQTALDLHCKHGSLVRIGPNHISVGDPSAIPIIYGLNKGFTKTAFFPILSISWNKRPQMNLFSTRDEAYHRYQKRSVAEAYSLSSLLELESSVDSCTEIFTSQLSKFATKCTPIDLGTWLQYYAFDVIGEIAFAKKLGFLEQGRDIDGMMQAIKGMLVYASLCGQIPKMHKVLLGNPLLTLFMPSMESWNQVLQFTLKAVNSVASLKRDGDKIDEYQGEGEGEGGKDMMSRWMAIHRADPEKLSVRDIIVHLSANVFVGAATTSIALRAILYFLMRNSRCMDKVRGEIDTAVLAGRVGNPILYHESLAHLPYTTAVIKEALRLHPSTGLIIEREVPQPGTTICGEYIPGGTVVGINAWVVNRNERVFHDPHVFILERWLDSTPEKLKEMEQTIFTFGYGPRACVGKNISFIEMHKIVPQLLREFDIRLNSSKEWNVRNIWFVQQEGMICDLVKR</sequence>
<keyword evidence="7 9" id="KW-0503">Monooxygenase</keyword>
<evidence type="ECO:0000256" key="6">
    <source>
        <dbReference type="ARBA" id="ARBA00023004"/>
    </source>
</evidence>
<dbReference type="OrthoDB" id="3934656at2759"/>
<dbReference type="Pfam" id="PF00067">
    <property type="entry name" value="p450"/>
    <property type="match status" value="1"/>
</dbReference>
<dbReference type="GO" id="GO:0004497">
    <property type="term" value="F:monooxygenase activity"/>
    <property type="evidence" value="ECO:0007669"/>
    <property type="project" value="UniProtKB-KW"/>
</dbReference>
<evidence type="ECO:0000256" key="1">
    <source>
        <dbReference type="ARBA" id="ARBA00001971"/>
    </source>
</evidence>
<dbReference type="GO" id="GO:0020037">
    <property type="term" value="F:heme binding"/>
    <property type="evidence" value="ECO:0007669"/>
    <property type="project" value="InterPro"/>
</dbReference>
<evidence type="ECO:0000256" key="4">
    <source>
        <dbReference type="ARBA" id="ARBA00022723"/>
    </source>
</evidence>
<gene>
    <name evidence="11" type="ORF">N7472_000219</name>
</gene>
<evidence type="ECO:0000256" key="10">
    <source>
        <dbReference type="SAM" id="Phobius"/>
    </source>
</evidence>
<reference evidence="11" key="2">
    <citation type="journal article" date="2023" name="IMA Fungus">
        <title>Comparative genomic study of the Penicillium genus elucidates a diverse pangenome and 15 lateral gene transfer events.</title>
        <authorList>
            <person name="Petersen C."/>
            <person name="Sorensen T."/>
            <person name="Nielsen M.R."/>
            <person name="Sondergaard T.E."/>
            <person name="Sorensen J.L."/>
            <person name="Fitzpatrick D.A."/>
            <person name="Frisvad J.C."/>
            <person name="Nielsen K.L."/>
        </authorList>
    </citation>
    <scope>NUCLEOTIDE SEQUENCE</scope>
    <source>
        <strain evidence="11">IBT 16849</strain>
    </source>
</reference>
<dbReference type="AlphaFoldDB" id="A0A9W9T683"/>
<reference evidence="11" key="1">
    <citation type="submission" date="2022-11" db="EMBL/GenBank/DDBJ databases">
        <authorList>
            <person name="Petersen C."/>
        </authorList>
    </citation>
    <scope>NUCLEOTIDE SEQUENCE</scope>
    <source>
        <strain evidence="11">IBT 16849</strain>
    </source>
</reference>
<evidence type="ECO:0000256" key="9">
    <source>
        <dbReference type="RuleBase" id="RU000461"/>
    </source>
</evidence>
<dbReference type="CDD" id="cd11060">
    <property type="entry name" value="CYP57A1-like"/>
    <property type="match status" value="1"/>
</dbReference>
<comment type="caution">
    <text evidence="11">The sequence shown here is derived from an EMBL/GenBank/DDBJ whole genome shotgun (WGS) entry which is preliminary data.</text>
</comment>
<keyword evidence="6 8" id="KW-0408">Iron</keyword>
<name>A0A9W9T683_9EURO</name>
<dbReference type="Proteomes" id="UP001150879">
    <property type="component" value="Unassembled WGS sequence"/>
</dbReference>
<dbReference type="GO" id="GO:0016705">
    <property type="term" value="F:oxidoreductase activity, acting on paired donors, with incorporation or reduction of molecular oxygen"/>
    <property type="evidence" value="ECO:0007669"/>
    <property type="project" value="InterPro"/>
</dbReference>
<dbReference type="SUPFAM" id="SSF48264">
    <property type="entry name" value="Cytochrome P450"/>
    <property type="match status" value="1"/>
</dbReference>
<dbReference type="PANTHER" id="PTHR24305:SF232">
    <property type="entry name" value="P450, PUTATIVE (EUROFUNG)-RELATED"/>
    <property type="match status" value="1"/>
</dbReference>
<dbReference type="InterPro" id="IPR001128">
    <property type="entry name" value="Cyt_P450"/>
</dbReference>
<dbReference type="FunFam" id="1.10.630.10:FF:000050">
    <property type="entry name" value="Cytochrome P450 monooxygenase"/>
    <property type="match status" value="1"/>
</dbReference>
<dbReference type="PANTHER" id="PTHR24305">
    <property type="entry name" value="CYTOCHROME P450"/>
    <property type="match status" value="1"/>
</dbReference>
<evidence type="ECO:0000313" key="12">
    <source>
        <dbReference type="Proteomes" id="UP001150879"/>
    </source>
</evidence>
<dbReference type="InterPro" id="IPR050121">
    <property type="entry name" value="Cytochrome_P450_monoxygenase"/>
</dbReference>
<keyword evidence="12" id="KW-1185">Reference proteome</keyword>
<accession>A0A9W9T683</accession>
<evidence type="ECO:0000256" key="7">
    <source>
        <dbReference type="ARBA" id="ARBA00023033"/>
    </source>
</evidence>
<comment type="cofactor">
    <cofactor evidence="1 8">
        <name>heme</name>
        <dbReference type="ChEBI" id="CHEBI:30413"/>
    </cofactor>
</comment>
<dbReference type="InterPro" id="IPR017972">
    <property type="entry name" value="Cyt_P450_CS"/>
</dbReference>
<keyword evidence="3 8" id="KW-0349">Heme</keyword>
<feature type="binding site" description="axial binding residue" evidence="8">
    <location>
        <position position="459"/>
    </location>
    <ligand>
        <name>heme</name>
        <dbReference type="ChEBI" id="CHEBI:30413"/>
    </ligand>
    <ligandPart>
        <name>Fe</name>
        <dbReference type="ChEBI" id="CHEBI:18248"/>
    </ligandPart>
</feature>
<feature type="transmembrane region" description="Helical" evidence="10">
    <location>
        <begin position="308"/>
        <end position="331"/>
    </location>
</feature>
<dbReference type="InterPro" id="IPR036396">
    <property type="entry name" value="Cyt_P450_sf"/>
</dbReference>
<organism evidence="11 12">
    <name type="scientific">Penicillium cf. griseofulvum</name>
    <dbReference type="NCBI Taxonomy" id="2972120"/>
    <lineage>
        <taxon>Eukaryota</taxon>
        <taxon>Fungi</taxon>
        <taxon>Dikarya</taxon>
        <taxon>Ascomycota</taxon>
        <taxon>Pezizomycotina</taxon>
        <taxon>Eurotiomycetes</taxon>
        <taxon>Eurotiomycetidae</taxon>
        <taxon>Eurotiales</taxon>
        <taxon>Aspergillaceae</taxon>
        <taxon>Penicillium</taxon>
    </lineage>
</organism>
<dbReference type="PRINTS" id="PR00463">
    <property type="entry name" value="EP450I"/>
</dbReference>
<dbReference type="EMBL" id="JAPQKP010000001">
    <property type="protein sequence ID" value="KAJ5210080.1"/>
    <property type="molecule type" value="Genomic_DNA"/>
</dbReference>
<keyword evidence="10" id="KW-0812">Transmembrane</keyword>
<evidence type="ECO:0000256" key="8">
    <source>
        <dbReference type="PIRSR" id="PIRSR602401-1"/>
    </source>
</evidence>
<dbReference type="Gene3D" id="1.10.630.10">
    <property type="entry name" value="Cytochrome P450"/>
    <property type="match status" value="1"/>
</dbReference>
<evidence type="ECO:0000256" key="3">
    <source>
        <dbReference type="ARBA" id="ARBA00022617"/>
    </source>
</evidence>
<feature type="transmembrane region" description="Helical" evidence="10">
    <location>
        <begin position="6"/>
        <end position="24"/>
    </location>
</feature>
<evidence type="ECO:0000313" key="11">
    <source>
        <dbReference type="EMBL" id="KAJ5210080.1"/>
    </source>
</evidence>
<dbReference type="GO" id="GO:0043386">
    <property type="term" value="P:mycotoxin biosynthetic process"/>
    <property type="evidence" value="ECO:0007669"/>
    <property type="project" value="UniProtKB-ARBA"/>
</dbReference>
<dbReference type="PRINTS" id="PR00385">
    <property type="entry name" value="P450"/>
</dbReference>